<organism evidence="2 3">
    <name type="scientific">Novosphingobium pentaromativorans US6-1</name>
    <dbReference type="NCBI Taxonomy" id="1088721"/>
    <lineage>
        <taxon>Bacteria</taxon>
        <taxon>Pseudomonadati</taxon>
        <taxon>Pseudomonadota</taxon>
        <taxon>Alphaproteobacteria</taxon>
        <taxon>Sphingomonadales</taxon>
        <taxon>Sphingomonadaceae</taxon>
        <taxon>Novosphingobium</taxon>
    </lineage>
</organism>
<name>G6E9B6_9SPHN</name>
<dbReference type="SUPFAM" id="SSF48403">
    <property type="entry name" value="Ankyrin repeat"/>
    <property type="match status" value="1"/>
</dbReference>
<keyword evidence="3" id="KW-1185">Reference proteome</keyword>
<sequence>MASRSLAVSLLCLTLLGTAACDTRPVSEENRDANALEAIGSESACIDELSDPELLRMQRKVDDALRKALLEGKSLDPAAQAAEALDRGDFRLAGALTAKGVSTSVYGAQCRIMGGLSARAIRAVSFIDGVPADQPKIDYLTRAETFARAYNAAILADERYPYGDICRKFDGKVELGEDGTLQVQGAGPSDHAFGFADLGPVRSAPTLAELARRGSVSRLDGLLRSGQYDVNTPDLFGMTPLAWAIAYRRRGASDLLLRAESSPGGSRCQTIYDRRSPMQVARVQQWVGMLRRMQPLVTEDDFNALQELPRLSDGDIDRFNHGLTQLNDSFAEQFSKNRYLTKHRIYFTVNSDGESTGCRIEPSTDYPDYDEKICALGLDVLHWKPARGVFGNVIDGEASLIVGVRSR</sequence>
<feature type="chain" id="PRO_5003488233" description="Ankyrin" evidence="1">
    <location>
        <begin position="21"/>
        <end position="407"/>
    </location>
</feature>
<dbReference type="PROSITE" id="PS51257">
    <property type="entry name" value="PROKAR_LIPOPROTEIN"/>
    <property type="match status" value="1"/>
</dbReference>
<dbReference type="Gene3D" id="1.25.40.20">
    <property type="entry name" value="Ankyrin repeat-containing domain"/>
    <property type="match status" value="1"/>
</dbReference>
<evidence type="ECO:0000256" key="1">
    <source>
        <dbReference type="SAM" id="SignalP"/>
    </source>
</evidence>
<dbReference type="EMBL" id="AGFM01000009">
    <property type="protein sequence ID" value="EHJ62340.1"/>
    <property type="molecule type" value="Genomic_DNA"/>
</dbReference>
<evidence type="ECO:0000313" key="2">
    <source>
        <dbReference type="EMBL" id="EHJ62340.1"/>
    </source>
</evidence>
<reference evidence="2 3" key="1">
    <citation type="journal article" date="2012" name="J. Bacteriol.">
        <title>Genome sequence of benzo(a)pyrene-degrading bacterium Novosphingobium pentaromativorans US6-1.</title>
        <authorList>
            <person name="Luo Y.R."/>
            <person name="Kang S.G."/>
            <person name="Kim S.J."/>
            <person name="Kim M.R."/>
            <person name="Li N."/>
            <person name="Lee J.H."/>
            <person name="Kwon K.K."/>
        </authorList>
    </citation>
    <scope>NUCLEOTIDE SEQUENCE [LARGE SCALE GENOMIC DNA]</scope>
    <source>
        <strain evidence="2 3">US6-1</strain>
    </source>
</reference>
<protein>
    <recommendedName>
        <fullName evidence="4">Ankyrin</fullName>
    </recommendedName>
</protein>
<dbReference type="OrthoDB" id="7488252at2"/>
<dbReference type="InterPro" id="IPR036770">
    <property type="entry name" value="Ankyrin_rpt-contain_sf"/>
</dbReference>
<evidence type="ECO:0008006" key="4">
    <source>
        <dbReference type="Google" id="ProtNLM"/>
    </source>
</evidence>
<keyword evidence="1" id="KW-0732">Signal</keyword>
<dbReference type="PATRIC" id="fig|1088721.3.peg.926"/>
<feature type="signal peptide" evidence="1">
    <location>
        <begin position="1"/>
        <end position="20"/>
    </location>
</feature>
<dbReference type="KEGG" id="npn:JI59_15445"/>
<evidence type="ECO:0000313" key="3">
    <source>
        <dbReference type="Proteomes" id="UP000004030"/>
    </source>
</evidence>
<dbReference type="AlphaFoldDB" id="G6E9B6"/>
<gene>
    <name evidence="2" type="ORF">NSU_0937</name>
</gene>
<dbReference type="RefSeq" id="WP_007011852.1">
    <property type="nucleotide sequence ID" value="NZ_AGFM01000009.1"/>
</dbReference>
<accession>G6E9B6</accession>
<proteinExistence type="predicted"/>
<dbReference type="Proteomes" id="UP000004030">
    <property type="component" value="Unassembled WGS sequence"/>
</dbReference>
<comment type="caution">
    <text evidence="2">The sequence shown here is derived from an EMBL/GenBank/DDBJ whole genome shotgun (WGS) entry which is preliminary data.</text>
</comment>
<dbReference type="STRING" id="1088721.JI59_15445"/>